<dbReference type="EnsemblMetazoa" id="ISCW024068-RA">
    <property type="protein sequence ID" value="ISCW024068-PA"/>
    <property type="gene ID" value="ISCW024068"/>
</dbReference>
<dbReference type="VEuPathDB" id="VectorBase:ISCI024068"/>
<protein>
    <submittedName>
        <fullName evidence="2 3">Uncharacterized protein</fullName>
    </submittedName>
</protein>
<dbReference type="EMBL" id="ABJB010572680">
    <property type="status" value="NOT_ANNOTATED_CDS"/>
    <property type="molecule type" value="Genomic_DNA"/>
</dbReference>
<reference evidence="2 4" key="1">
    <citation type="submission" date="2008-03" db="EMBL/GenBank/DDBJ databases">
        <title>Annotation of Ixodes scapularis.</title>
        <authorList>
            <consortium name="Ixodes scapularis Genome Project Consortium"/>
            <person name="Caler E."/>
            <person name="Hannick L.I."/>
            <person name="Bidwell S."/>
            <person name="Joardar V."/>
            <person name="Thiagarajan M."/>
            <person name="Amedeo P."/>
            <person name="Galinsky K.J."/>
            <person name="Schobel S."/>
            <person name="Inman J."/>
            <person name="Hostetler J."/>
            <person name="Miller J."/>
            <person name="Hammond M."/>
            <person name="Megy K."/>
            <person name="Lawson D."/>
            <person name="Kodira C."/>
            <person name="Sutton G."/>
            <person name="Meyer J."/>
            <person name="Hill C.A."/>
            <person name="Birren B."/>
            <person name="Nene V."/>
            <person name="Collins F."/>
            <person name="Alarcon-Chaidez F."/>
            <person name="Wikel S."/>
            <person name="Strausberg R."/>
        </authorList>
    </citation>
    <scope>NUCLEOTIDE SEQUENCE [LARGE SCALE GENOMIC DNA]</scope>
    <source>
        <strain evidence="4">Wikel</strain>
        <strain evidence="2">Wikel colony</strain>
    </source>
</reference>
<proteinExistence type="predicted"/>
<dbReference type="AlphaFoldDB" id="B7P336"/>
<reference evidence="3" key="2">
    <citation type="submission" date="2020-05" db="UniProtKB">
        <authorList>
            <consortium name="EnsemblMetazoa"/>
        </authorList>
    </citation>
    <scope>IDENTIFICATION</scope>
    <source>
        <strain evidence="3">wikel</strain>
    </source>
</reference>
<dbReference type="VEuPathDB" id="VectorBase:ISCW024068"/>
<dbReference type="EMBL" id="DS626432">
    <property type="protein sequence ID" value="EEC01008.1"/>
    <property type="molecule type" value="Genomic_DNA"/>
</dbReference>
<name>B7P336_IXOSC</name>
<gene>
    <name evidence="2" type="ORF">IscW_ISCW024068</name>
</gene>
<evidence type="ECO:0000313" key="3">
    <source>
        <dbReference type="EnsemblMetazoa" id="ISCW024068-PA"/>
    </source>
</evidence>
<dbReference type="InParanoid" id="B7P336"/>
<feature type="region of interest" description="Disordered" evidence="1">
    <location>
        <begin position="1"/>
        <end position="30"/>
    </location>
</feature>
<dbReference type="HOGENOM" id="CLU_2405656_0_0_1"/>
<sequence length="93" mass="10409">PAGRTLSSGRGQAARVPQAARAQGRPGRQEAISFRSAPIILLKNSNPGTSVDPPFPLPSERLRLPSFIIFHSLQECLYKKEEKKTRRQRFPSR</sequence>
<evidence type="ECO:0000313" key="2">
    <source>
        <dbReference type="EMBL" id="EEC01008.1"/>
    </source>
</evidence>
<dbReference type="Proteomes" id="UP000001555">
    <property type="component" value="Unassembled WGS sequence"/>
</dbReference>
<evidence type="ECO:0000313" key="4">
    <source>
        <dbReference type="Proteomes" id="UP000001555"/>
    </source>
</evidence>
<keyword evidence="4" id="KW-1185">Reference proteome</keyword>
<feature type="compositionally biased region" description="Low complexity" evidence="1">
    <location>
        <begin position="9"/>
        <end position="26"/>
    </location>
</feature>
<accession>B7P336</accession>
<feature type="non-terminal residue" evidence="2">
    <location>
        <position position="1"/>
    </location>
</feature>
<organism>
    <name type="scientific">Ixodes scapularis</name>
    <name type="common">Black-legged tick</name>
    <name type="synonym">Deer tick</name>
    <dbReference type="NCBI Taxonomy" id="6945"/>
    <lineage>
        <taxon>Eukaryota</taxon>
        <taxon>Metazoa</taxon>
        <taxon>Ecdysozoa</taxon>
        <taxon>Arthropoda</taxon>
        <taxon>Chelicerata</taxon>
        <taxon>Arachnida</taxon>
        <taxon>Acari</taxon>
        <taxon>Parasitiformes</taxon>
        <taxon>Ixodida</taxon>
        <taxon>Ixodoidea</taxon>
        <taxon>Ixodidae</taxon>
        <taxon>Ixodinae</taxon>
        <taxon>Ixodes</taxon>
    </lineage>
</organism>
<evidence type="ECO:0000256" key="1">
    <source>
        <dbReference type="SAM" id="MobiDB-lite"/>
    </source>
</evidence>
<dbReference type="PaxDb" id="6945-B7P336"/>